<dbReference type="Proteomes" id="UP000821837">
    <property type="component" value="Chromosome 3"/>
</dbReference>
<evidence type="ECO:0000313" key="4">
    <source>
        <dbReference type="EMBL" id="KAH7961866.1"/>
    </source>
</evidence>
<dbReference type="AlphaFoldDB" id="A0A9D4PZZ5"/>
<feature type="domain" description="Sulfotransferase" evidence="3">
    <location>
        <begin position="79"/>
        <end position="275"/>
    </location>
</feature>
<evidence type="ECO:0000256" key="1">
    <source>
        <dbReference type="ARBA" id="ARBA00005771"/>
    </source>
</evidence>
<organism evidence="4 5">
    <name type="scientific">Rhipicephalus sanguineus</name>
    <name type="common">Brown dog tick</name>
    <name type="synonym">Ixodes sanguineus</name>
    <dbReference type="NCBI Taxonomy" id="34632"/>
    <lineage>
        <taxon>Eukaryota</taxon>
        <taxon>Metazoa</taxon>
        <taxon>Ecdysozoa</taxon>
        <taxon>Arthropoda</taxon>
        <taxon>Chelicerata</taxon>
        <taxon>Arachnida</taxon>
        <taxon>Acari</taxon>
        <taxon>Parasitiformes</taxon>
        <taxon>Ixodida</taxon>
        <taxon>Ixodoidea</taxon>
        <taxon>Ixodidae</taxon>
        <taxon>Rhipicephalinae</taxon>
        <taxon>Rhipicephalus</taxon>
        <taxon>Rhipicephalus</taxon>
    </lineage>
</organism>
<proteinExistence type="inferred from homology"/>
<dbReference type="PANTHER" id="PTHR11783">
    <property type="entry name" value="SULFOTRANSFERASE SULT"/>
    <property type="match status" value="1"/>
</dbReference>
<dbReference type="SUPFAM" id="SSF52540">
    <property type="entry name" value="P-loop containing nucleoside triphosphate hydrolases"/>
    <property type="match status" value="1"/>
</dbReference>
<dbReference type="Gene3D" id="3.40.50.300">
    <property type="entry name" value="P-loop containing nucleotide triphosphate hydrolases"/>
    <property type="match status" value="1"/>
</dbReference>
<gene>
    <name evidence="4" type="ORF">HPB52_012886</name>
</gene>
<dbReference type="InterPro" id="IPR027417">
    <property type="entry name" value="P-loop_NTPase"/>
</dbReference>
<comment type="similarity">
    <text evidence="1">Belongs to the sulfotransferase 1 family.</text>
</comment>
<dbReference type="EMBL" id="JABSTV010001249">
    <property type="protein sequence ID" value="KAH7961866.1"/>
    <property type="molecule type" value="Genomic_DNA"/>
</dbReference>
<dbReference type="VEuPathDB" id="VectorBase:RSAN_056140"/>
<accession>A0A9D4PZZ5</accession>
<reference evidence="4" key="1">
    <citation type="journal article" date="2020" name="Cell">
        <title>Large-Scale Comparative Analyses of Tick Genomes Elucidate Their Genetic Diversity and Vector Capacities.</title>
        <authorList>
            <consortium name="Tick Genome and Microbiome Consortium (TIGMIC)"/>
            <person name="Jia N."/>
            <person name="Wang J."/>
            <person name="Shi W."/>
            <person name="Du L."/>
            <person name="Sun Y."/>
            <person name="Zhan W."/>
            <person name="Jiang J.F."/>
            <person name="Wang Q."/>
            <person name="Zhang B."/>
            <person name="Ji P."/>
            <person name="Bell-Sakyi L."/>
            <person name="Cui X.M."/>
            <person name="Yuan T.T."/>
            <person name="Jiang B.G."/>
            <person name="Yang W.F."/>
            <person name="Lam T.T."/>
            <person name="Chang Q.C."/>
            <person name="Ding S.J."/>
            <person name="Wang X.J."/>
            <person name="Zhu J.G."/>
            <person name="Ruan X.D."/>
            <person name="Zhao L."/>
            <person name="Wei J.T."/>
            <person name="Ye R.Z."/>
            <person name="Que T.C."/>
            <person name="Du C.H."/>
            <person name="Zhou Y.H."/>
            <person name="Cheng J.X."/>
            <person name="Dai P.F."/>
            <person name="Guo W.B."/>
            <person name="Han X.H."/>
            <person name="Huang E.J."/>
            <person name="Li L.F."/>
            <person name="Wei W."/>
            <person name="Gao Y.C."/>
            <person name="Liu J.Z."/>
            <person name="Shao H.Z."/>
            <person name="Wang X."/>
            <person name="Wang C.C."/>
            <person name="Yang T.C."/>
            <person name="Huo Q.B."/>
            <person name="Li W."/>
            <person name="Chen H.Y."/>
            <person name="Chen S.E."/>
            <person name="Zhou L.G."/>
            <person name="Ni X.B."/>
            <person name="Tian J.H."/>
            <person name="Sheng Y."/>
            <person name="Liu T."/>
            <person name="Pan Y.S."/>
            <person name="Xia L.Y."/>
            <person name="Li J."/>
            <person name="Zhao F."/>
            <person name="Cao W.C."/>
        </authorList>
    </citation>
    <scope>NUCLEOTIDE SEQUENCE</scope>
    <source>
        <strain evidence="4">Rsan-2018</strain>
    </source>
</reference>
<sequence>MHDCATEGMKGCTGGAIDINLAMPSSWNPTDETGKKALEEACKPGPASRNVYRDFEGLYVSHTFTDRNMRSALSYKPLDGDVFVVSYPKCGTTWMQHIVYAIYRDGVAPASLMEFMSMTPFLELLGAEGAHAMPRPGAIKTHLPFKMQPYSEKAKYIYITRNPYDCCVSFYYHTRNMPLYLFEDGTFDQFFDMFIEGKVDFGDYFDHLLSWYEHRGDSNVLFVTYEDLKKDTRGWVLKIADFLGKEYGDKLRQNPDVVEKVLSSISVDSMKKINAQLGVWGKNLTSVPLEALPPGMRSLVEAMGSLLEKPVKGEFVRKGIVGDWKNHFSPEQVAKMKERIALKTAGSDVMDLWKDAGLP</sequence>
<dbReference type="Pfam" id="PF00685">
    <property type="entry name" value="Sulfotransfer_1"/>
    <property type="match status" value="2"/>
</dbReference>
<protein>
    <recommendedName>
        <fullName evidence="3">Sulfotransferase domain-containing protein</fullName>
    </recommendedName>
</protein>
<feature type="domain" description="Sulfotransferase" evidence="3">
    <location>
        <begin position="312"/>
        <end position="345"/>
    </location>
</feature>
<evidence type="ECO:0000313" key="5">
    <source>
        <dbReference type="Proteomes" id="UP000821837"/>
    </source>
</evidence>
<evidence type="ECO:0000256" key="2">
    <source>
        <dbReference type="ARBA" id="ARBA00022679"/>
    </source>
</evidence>
<dbReference type="InterPro" id="IPR000863">
    <property type="entry name" value="Sulfotransferase_dom"/>
</dbReference>
<dbReference type="GO" id="GO:0008146">
    <property type="term" value="F:sulfotransferase activity"/>
    <property type="evidence" value="ECO:0007669"/>
    <property type="project" value="InterPro"/>
</dbReference>
<keyword evidence="2" id="KW-0808">Transferase</keyword>
<name>A0A9D4PZZ5_RHISA</name>
<keyword evidence="5" id="KW-1185">Reference proteome</keyword>
<comment type="caution">
    <text evidence="4">The sequence shown here is derived from an EMBL/GenBank/DDBJ whole genome shotgun (WGS) entry which is preliminary data.</text>
</comment>
<evidence type="ECO:0000259" key="3">
    <source>
        <dbReference type="Pfam" id="PF00685"/>
    </source>
</evidence>
<reference evidence="4" key="2">
    <citation type="submission" date="2021-09" db="EMBL/GenBank/DDBJ databases">
        <authorList>
            <person name="Jia N."/>
            <person name="Wang J."/>
            <person name="Shi W."/>
            <person name="Du L."/>
            <person name="Sun Y."/>
            <person name="Zhan W."/>
            <person name="Jiang J."/>
            <person name="Wang Q."/>
            <person name="Zhang B."/>
            <person name="Ji P."/>
            <person name="Sakyi L.B."/>
            <person name="Cui X."/>
            <person name="Yuan T."/>
            <person name="Jiang B."/>
            <person name="Yang W."/>
            <person name="Lam T.T.-Y."/>
            <person name="Chang Q."/>
            <person name="Ding S."/>
            <person name="Wang X."/>
            <person name="Zhu J."/>
            <person name="Ruan X."/>
            <person name="Zhao L."/>
            <person name="Wei J."/>
            <person name="Que T."/>
            <person name="Du C."/>
            <person name="Cheng J."/>
            <person name="Dai P."/>
            <person name="Han X."/>
            <person name="Huang E."/>
            <person name="Gao Y."/>
            <person name="Liu J."/>
            <person name="Shao H."/>
            <person name="Ye R."/>
            <person name="Li L."/>
            <person name="Wei W."/>
            <person name="Wang X."/>
            <person name="Wang C."/>
            <person name="Huo Q."/>
            <person name="Li W."/>
            <person name="Guo W."/>
            <person name="Chen H."/>
            <person name="Chen S."/>
            <person name="Zhou L."/>
            <person name="Zhou L."/>
            <person name="Ni X."/>
            <person name="Tian J."/>
            <person name="Zhou Y."/>
            <person name="Sheng Y."/>
            <person name="Liu T."/>
            <person name="Pan Y."/>
            <person name="Xia L."/>
            <person name="Li J."/>
            <person name="Zhao F."/>
            <person name="Cao W."/>
        </authorList>
    </citation>
    <scope>NUCLEOTIDE SEQUENCE</scope>
    <source>
        <strain evidence="4">Rsan-2018</strain>
        <tissue evidence="4">Larvae</tissue>
    </source>
</reference>